<feature type="compositionally biased region" description="Low complexity" evidence="2">
    <location>
        <begin position="82"/>
        <end position="101"/>
    </location>
</feature>
<dbReference type="OrthoDB" id="5803771at2759"/>
<protein>
    <submittedName>
        <fullName evidence="4">Alpha/beta-gliadin A-IV-like</fullName>
    </submittedName>
</protein>
<dbReference type="RefSeq" id="XP_042610128.1">
    <property type="nucleotide sequence ID" value="XM_042754194.1"/>
</dbReference>
<feature type="domain" description="BESS" evidence="3">
    <location>
        <begin position="172"/>
        <end position="211"/>
    </location>
</feature>
<feature type="region of interest" description="Disordered" evidence="2">
    <location>
        <begin position="50"/>
        <end position="145"/>
    </location>
</feature>
<sequence length="212" mass="24036">MKRWKNSRDKYVRLHKKLATRSGDPGGKKIPAFYLFLSWLAPHVKHRLTESNFDDKDGTDTSSNSTGLSDVRPPANSDDDQLPSGSPHHQPSLPSPQLSLPSPQPSLPSPQSSLPSPSLPSPQSSLPSPSPRMAQKRKRKEKDDWVQVQVARLEAQLEERRVELQQRLCQGNDESDRFGQTVADMLRRVPEDHRAQAMFDVSKILFEWQQKK</sequence>
<feature type="compositionally biased region" description="Basic and acidic residues" evidence="2">
    <location>
        <begin position="50"/>
        <end position="59"/>
    </location>
</feature>
<reference evidence="4" key="1">
    <citation type="submission" date="2025-08" db="UniProtKB">
        <authorList>
            <consortium name="RefSeq"/>
        </authorList>
    </citation>
    <scope>IDENTIFICATION</scope>
    <source>
        <tissue evidence="4">Muscle</tissue>
    </source>
</reference>
<dbReference type="PANTHER" id="PTHR12243:SF69">
    <property type="entry name" value="SI:CH73-59F11.3"/>
    <property type="match status" value="1"/>
</dbReference>
<evidence type="ECO:0000256" key="2">
    <source>
        <dbReference type="SAM" id="MobiDB-lite"/>
    </source>
</evidence>
<name>A0A9Q9XY32_CYPCA</name>
<proteinExistence type="predicted"/>
<dbReference type="InterPro" id="IPR004210">
    <property type="entry name" value="BESS_motif"/>
</dbReference>
<feature type="compositionally biased region" description="Low complexity" evidence="2">
    <location>
        <begin position="109"/>
        <end position="127"/>
    </location>
</feature>
<dbReference type="KEGG" id="ccar:109045355"/>
<dbReference type="Proteomes" id="UP001155660">
    <property type="component" value="Unplaced"/>
</dbReference>
<evidence type="ECO:0000259" key="3">
    <source>
        <dbReference type="PROSITE" id="PS51031"/>
    </source>
</evidence>
<organism evidence="4">
    <name type="scientific">Cyprinus carpio</name>
    <name type="common">Common carp</name>
    <dbReference type="NCBI Taxonomy" id="7962"/>
    <lineage>
        <taxon>Eukaryota</taxon>
        <taxon>Metazoa</taxon>
        <taxon>Chordata</taxon>
        <taxon>Craniata</taxon>
        <taxon>Vertebrata</taxon>
        <taxon>Euteleostomi</taxon>
        <taxon>Actinopterygii</taxon>
        <taxon>Neopterygii</taxon>
        <taxon>Teleostei</taxon>
        <taxon>Ostariophysi</taxon>
        <taxon>Cypriniformes</taxon>
        <taxon>Cyprinidae</taxon>
        <taxon>Cyprininae</taxon>
        <taxon>Cyprinus</taxon>
    </lineage>
</organism>
<dbReference type="AlphaFoldDB" id="A0A9Q9XY32"/>
<evidence type="ECO:0000256" key="1">
    <source>
        <dbReference type="PROSITE-ProRule" id="PRU00371"/>
    </source>
</evidence>
<gene>
    <name evidence="4" type="primary">LOC109045355</name>
</gene>
<dbReference type="GeneID" id="109045355"/>
<keyword evidence="1" id="KW-0539">Nucleus</keyword>
<dbReference type="GO" id="GO:0005667">
    <property type="term" value="C:transcription regulator complex"/>
    <property type="evidence" value="ECO:0007669"/>
    <property type="project" value="TreeGrafter"/>
</dbReference>
<evidence type="ECO:0000313" key="4">
    <source>
        <dbReference type="RefSeq" id="XP_042610128.1"/>
    </source>
</evidence>
<dbReference type="PANTHER" id="PTHR12243">
    <property type="entry name" value="MADF DOMAIN TRANSCRIPTION FACTOR"/>
    <property type="match status" value="1"/>
</dbReference>
<dbReference type="PROSITE" id="PS51031">
    <property type="entry name" value="BESS"/>
    <property type="match status" value="1"/>
</dbReference>
<dbReference type="InterPro" id="IPR039353">
    <property type="entry name" value="TF_Adf1"/>
</dbReference>
<dbReference type="GO" id="GO:0003677">
    <property type="term" value="F:DNA binding"/>
    <property type="evidence" value="ECO:0007669"/>
    <property type="project" value="InterPro"/>
</dbReference>
<comment type="subcellular location">
    <subcellularLocation>
        <location evidence="1">Nucleus</location>
    </subcellularLocation>
</comment>
<dbReference type="GO" id="GO:0006357">
    <property type="term" value="P:regulation of transcription by RNA polymerase II"/>
    <property type="evidence" value="ECO:0007669"/>
    <property type="project" value="TreeGrafter"/>
</dbReference>
<accession>A0A9Q9XY32</accession>
<dbReference type="GO" id="GO:0005634">
    <property type="term" value="C:nucleus"/>
    <property type="evidence" value="ECO:0007669"/>
    <property type="project" value="UniProtKB-SubCell"/>
</dbReference>